<dbReference type="InterPro" id="IPR009874">
    <property type="entry name" value="DUF1428"/>
</dbReference>
<reference evidence="1 2" key="1">
    <citation type="submission" date="2022-04" db="EMBL/GenBank/DDBJ databases">
        <authorList>
            <person name="Huq M.A."/>
        </authorList>
    </citation>
    <scope>NUCLEOTIDE SEQUENCE [LARGE SCALE GENOMIC DNA]</scope>
    <source>
        <strain evidence="1 2">MAH-33</strain>
    </source>
</reference>
<dbReference type="InterPro" id="IPR011008">
    <property type="entry name" value="Dimeric_a/b-barrel"/>
</dbReference>
<protein>
    <submittedName>
        <fullName evidence="1">DUF1428 domain-containing protein</fullName>
    </submittedName>
</protein>
<organism evidence="1 2">
    <name type="scientific">Sphingobium agri</name>
    <dbReference type="NCBI Taxonomy" id="2933566"/>
    <lineage>
        <taxon>Bacteria</taxon>
        <taxon>Pseudomonadati</taxon>
        <taxon>Pseudomonadota</taxon>
        <taxon>Alphaproteobacteria</taxon>
        <taxon>Sphingomonadales</taxon>
        <taxon>Sphingomonadaceae</taxon>
        <taxon>Sphingobium</taxon>
    </lineage>
</organism>
<keyword evidence="2" id="KW-1185">Reference proteome</keyword>
<dbReference type="RefSeq" id="WP_247230685.1">
    <property type="nucleotide sequence ID" value="NZ_JALKHS010000006.1"/>
</dbReference>
<dbReference type="Proteomes" id="UP001203512">
    <property type="component" value="Unassembled WGS sequence"/>
</dbReference>
<dbReference type="Pfam" id="PF07237">
    <property type="entry name" value="DUF1428"/>
    <property type="match status" value="1"/>
</dbReference>
<dbReference type="Gene3D" id="3.30.70.100">
    <property type="match status" value="1"/>
</dbReference>
<accession>A0ABT0DV57</accession>
<sequence length="118" mass="13423">MSYIDGFVVPVLKGNKERYKEFATRAAPIFLEHGALRMVECWGTDVPVGKVNDFRTSVIAEEGEDVVFSWIEWPDKATRDTGQEKVMNDPRMQEDGEIPFSGKRMIYGGFDVMIDQKA</sequence>
<evidence type="ECO:0000313" key="2">
    <source>
        <dbReference type="Proteomes" id="UP001203512"/>
    </source>
</evidence>
<gene>
    <name evidence="1" type="ORF">MU848_05325</name>
</gene>
<dbReference type="SUPFAM" id="SSF54909">
    <property type="entry name" value="Dimeric alpha+beta barrel"/>
    <property type="match status" value="1"/>
</dbReference>
<name>A0ABT0DV57_9SPHN</name>
<dbReference type="EMBL" id="JALKHS010000006">
    <property type="protein sequence ID" value="MCK0531001.1"/>
    <property type="molecule type" value="Genomic_DNA"/>
</dbReference>
<dbReference type="PIRSF" id="PIRSF007028">
    <property type="entry name" value="UCP007028"/>
    <property type="match status" value="1"/>
</dbReference>
<proteinExistence type="predicted"/>
<comment type="caution">
    <text evidence="1">The sequence shown here is derived from an EMBL/GenBank/DDBJ whole genome shotgun (WGS) entry which is preliminary data.</text>
</comment>
<evidence type="ECO:0000313" key="1">
    <source>
        <dbReference type="EMBL" id="MCK0531001.1"/>
    </source>
</evidence>